<dbReference type="PANTHER" id="PTHR43792">
    <property type="entry name" value="GNAT FAMILY, PUTATIVE (AFU_ORTHOLOGUE AFUA_3G00765)-RELATED-RELATED"/>
    <property type="match status" value="1"/>
</dbReference>
<dbReference type="CDD" id="cd04301">
    <property type="entry name" value="NAT_SF"/>
    <property type="match status" value="1"/>
</dbReference>
<proteinExistence type="predicted"/>
<sequence length="174" mass="19371">MAWPKTESIISARLLLEPLSVEHAPAMVEVLADPSLYEYTGGEIPSLQLLEHRYAVQAVGHSDDGLQWWLNWVVRNRDSGKPVGFVQATVEDDGSSLVADIAWMISPKWQGQGIASEAAQVMVAWLRLHGVHRLTAHIHPNHQASMKVAQNQALHATSCKKDGETRWESQHPRC</sequence>
<keyword evidence="2" id="KW-0808">Transferase</keyword>
<dbReference type="SUPFAM" id="SSF55729">
    <property type="entry name" value="Acyl-CoA N-acyltransferases (Nat)"/>
    <property type="match status" value="1"/>
</dbReference>
<reference evidence="2 3" key="1">
    <citation type="submission" date="2019-03" db="EMBL/GenBank/DDBJ databases">
        <title>Genomics of glacier-inhabiting Cryobacterium strains.</title>
        <authorList>
            <person name="Liu Q."/>
            <person name="Xin Y.-H."/>
        </authorList>
    </citation>
    <scope>NUCLEOTIDE SEQUENCE [LARGE SCALE GENOMIC DNA]</scope>
    <source>
        <strain evidence="2 3">Sr54</strain>
    </source>
</reference>
<protein>
    <submittedName>
        <fullName evidence="2">N-acetyltransferase</fullName>
    </submittedName>
</protein>
<keyword evidence="3" id="KW-1185">Reference proteome</keyword>
<dbReference type="Proteomes" id="UP000297626">
    <property type="component" value="Unassembled WGS sequence"/>
</dbReference>
<dbReference type="Gene3D" id="3.40.630.30">
    <property type="match status" value="1"/>
</dbReference>
<evidence type="ECO:0000259" key="1">
    <source>
        <dbReference type="PROSITE" id="PS51186"/>
    </source>
</evidence>
<name>A0A4R9BUN5_9MICO</name>
<gene>
    <name evidence="2" type="ORF">E3T51_05250</name>
</gene>
<evidence type="ECO:0000313" key="3">
    <source>
        <dbReference type="Proteomes" id="UP000297626"/>
    </source>
</evidence>
<comment type="caution">
    <text evidence="2">The sequence shown here is derived from an EMBL/GenBank/DDBJ whole genome shotgun (WGS) entry which is preliminary data.</text>
</comment>
<dbReference type="InterPro" id="IPR000182">
    <property type="entry name" value="GNAT_dom"/>
</dbReference>
<feature type="domain" description="N-acetyltransferase" evidence="1">
    <location>
        <begin position="34"/>
        <end position="174"/>
    </location>
</feature>
<accession>A0A4R9BUN5</accession>
<dbReference type="InterPro" id="IPR051531">
    <property type="entry name" value="N-acetyltransferase"/>
</dbReference>
<dbReference type="GO" id="GO:0016747">
    <property type="term" value="F:acyltransferase activity, transferring groups other than amino-acyl groups"/>
    <property type="evidence" value="ECO:0007669"/>
    <property type="project" value="InterPro"/>
</dbReference>
<dbReference type="InterPro" id="IPR016181">
    <property type="entry name" value="Acyl_CoA_acyltransferase"/>
</dbReference>
<dbReference type="PROSITE" id="PS51186">
    <property type="entry name" value="GNAT"/>
    <property type="match status" value="1"/>
</dbReference>
<organism evidence="2 3">
    <name type="scientific">Cryobacterium serini</name>
    <dbReference type="NCBI Taxonomy" id="1259201"/>
    <lineage>
        <taxon>Bacteria</taxon>
        <taxon>Bacillati</taxon>
        <taxon>Actinomycetota</taxon>
        <taxon>Actinomycetes</taxon>
        <taxon>Micrococcales</taxon>
        <taxon>Microbacteriaceae</taxon>
        <taxon>Cryobacterium</taxon>
    </lineage>
</organism>
<dbReference type="AlphaFoldDB" id="A0A4R9BUN5"/>
<evidence type="ECO:0000313" key="2">
    <source>
        <dbReference type="EMBL" id="TFD90103.1"/>
    </source>
</evidence>
<dbReference type="RefSeq" id="WP_134528381.1">
    <property type="nucleotide sequence ID" value="NZ_SOHN01000008.1"/>
</dbReference>
<dbReference type="Pfam" id="PF13302">
    <property type="entry name" value="Acetyltransf_3"/>
    <property type="match status" value="1"/>
</dbReference>
<dbReference type="EMBL" id="SOHN01000008">
    <property type="protein sequence ID" value="TFD90103.1"/>
    <property type="molecule type" value="Genomic_DNA"/>
</dbReference>
<dbReference type="PANTHER" id="PTHR43792:SF1">
    <property type="entry name" value="N-ACETYLTRANSFERASE DOMAIN-CONTAINING PROTEIN"/>
    <property type="match status" value="1"/>
</dbReference>